<dbReference type="InterPro" id="IPR017853">
    <property type="entry name" value="GH"/>
</dbReference>
<dbReference type="KEGG" id="mcha:111018727"/>
<protein>
    <submittedName>
        <fullName evidence="5">Alpha-xylosidase 1-like</fullName>
    </submittedName>
</protein>
<gene>
    <name evidence="5" type="primary">LOC111018727</name>
</gene>
<dbReference type="GeneID" id="111018727"/>
<evidence type="ECO:0000256" key="2">
    <source>
        <dbReference type="RuleBase" id="RU361185"/>
    </source>
</evidence>
<sequence length="129" mass="14734">MPYWALGFHQCRWGYRNLSVVEDVVENYKKAKIPLDVIWNDDDHMDGHKDFTLSPISYPRPALLSFLNKIHSSGMKYIVLIDPGIAVNSTYAVYQRAAAKDVFIKHDGQPYLAQVWPGAVHFPDFLNPA</sequence>
<comment type="similarity">
    <text evidence="1 2">Belongs to the glycosyl hydrolase 31 family.</text>
</comment>
<proteinExistence type="inferred from homology"/>
<dbReference type="InterPro" id="IPR000322">
    <property type="entry name" value="Glyco_hydro_31_TIM"/>
</dbReference>
<feature type="domain" description="Glycoside hydrolase family 31 TIM barrel" evidence="3">
    <location>
        <begin position="1"/>
        <end position="129"/>
    </location>
</feature>
<evidence type="ECO:0000313" key="4">
    <source>
        <dbReference type="Proteomes" id="UP000504603"/>
    </source>
</evidence>
<dbReference type="GO" id="GO:0005975">
    <property type="term" value="P:carbohydrate metabolic process"/>
    <property type="evidence" value="ECO:0007669"/>
    <property type="project" value="InterPro"/>
</dbReference>
<dbReference type="Proteomes" id="UP000504603">
    <property type="component" value="Unplaced"/>
</dbReference>
<organism evidence="4 5">
    <name type="scientific">Momordica charantia</name>
    <name type="common">Bitter gourd</name>
    <name type="synonym">Balsam pear</name>
    <dbReference type="NCBI Taxonomy" id="3673"/>
    <lineage>
        <taxon>Eukaryota</taxon>
        <taxon>Viridiplantae</taxon>
        <taxon>Streptophyta</taxon>
        <taxon>Embryophyta</taxon>
        <taxon>Tracheophyta</taxon>
        <taxon>Spermatophyta</taxon>
        <taxon>Magnoliopsida</taxon>
        <taxon>eudicotyledons</taxon>
        <taxon>Gunneridae</taxon>
        <taxon>Pentapetalae</taxon>
        <taxon>rosids</taxon>
        <taxon>fabids</taxon>
        <taxon>Cucurbitales</taxon>
        <taxon>Cucurbitaceae</taxon>
        <taxon>Momordiceae</taxon>
        <taxon>Momordica</taxon>
    </lineage>
</organism>
<dbReference type="AlphaFoldDB" id="A0A6J1DB97"/>
<keyword evidence="4" id="KW-1185">Reference proteome</keyword>
<dbReference type="PANTHER" id="PTHR22762">
    <property type="entry name" value="ALPHA-GLUCOSIDASE"/>
    <property type="match status" value="1"/>
</dbReference>
<dbReference type="PANTHER" id="PTHR22762:SF127">
    <property type="entry name" value="ALPHA-XYLOSIDASE 1-RELATED"/>
    <property type="match status" value="1"/>
</dbReference>
<evidence type="ECO:0000256" key="1">
    <source>
        <dbReference type="ARBA" id="ARBA00007806"/>
    </source>
</evidence>
<reference evidence="5" key="1">
    <citation type="submission" date="2025-08" db="UniProtKB">
        <authorList>
            <consortium name="RefSeq"/>
        </authorList>
    </citation>
    <scope>IDENTIFICATION</scope>
</reference>
<dbReference type="RefSeq" id="XP_022150642.1">
    <property type="nucleotide sequence ID" value="XM_022294950.1"/>
</dbReference>
<accession>A0A6J1DB97</accession>
<name>A0A6J1DB97_MOMCH</name>
<dbReference type="GO" id="GO:0004553">
    <property type="term" value="F:hydrolase activity, hydrolyzing O-glycosyl compounds"/>
    <property type="evidence" value="ECO:0007669"/>
    <property type="project" value="InterPro"/>
</dbReference>
<feature type="non-terminal residue" evidence="5">
    <location>
        <position position="129"/>
    </location>
</feature>
<evidence type="ECO:0000259" key="3">
    <source>
        <dbReference type="Pfam" id="PF01055"/>
    </source>
</evidence>
<dbReference type="SUPFAM" id="SSF51445">
    <property type="entry name" value="(Trans)glycosidases"/>
    <property type="match status" value="1"/>
</dbReference>
<dbReference type="OrthoDB" id="1711921at2759"/>
<dbReference type="Pfam" id="PF01055">
    <property type="entry name" value="Glyco_hydro_31_2nd"/>
    <property type="match status" value="1"/>
</dbReference>
<keyword evidence="2" id="KW-0378">Hydrolase</keyword>
<keyword evidence="2" id="KW-0326">Glycosidase</keyword>
<evidence type="ECO:0000313" key="5">
    <source>
        <dbReference type="RefSeq" id="XP_022150642.1"/>
    </source>
</evidence>
<dbReference type="Gene3D" id="3.20.20.80">
    <property type="entry name" value="Glycosidases"/>
    <property type="match status" value="1"/>
</dbReference>